<evidence type="ECO:0000313" key="3">
    <source>
        <dbReference type="Proteomes" id="UP000015105"/>
    </source>
</evidence>
<proteinExistence type="predicted"/>
<dbReference type="PANTHER" id="PTHR34145">
    <property type="entry name" value="OS02G0105600 PROTEIN"/>
    <property type="match status" value="1"/>
</dbReference>
<dbReference type="InterPro" id="IPR055357">
    <property type="entry name" value="LRR_At1g61320_AtMIF1"/>
</dbReference>
<reference evidence="3" key="1">
    <citation type="journal article" date="2014" name="Science">
        <title>Ancient hybridizations among the ancestral genomes of bread wheat.</title>
        <authorList>
            <consortium name="International Wheat Genome Sequencing Consortium,"/>
            <person name="Marcussen T."/>
            <person name="Sandve S.R."/>
            <person name="Heier L."/>
            <person name="Spannagl M."/>
            <person name="Pfeifer M."/>
            <person name="Jakobsen K.S."/>
            <person name="Wulff B.B."/>
            <person name="Steuernagel B."/>
            <person name="Mayer K.F."/>
            <person name="Olsen O.A."/>
        </authorList>
    </citation>
    <scope>NUCLEOTIDE SEQUENCE [LARGE SCALE GENOMIC DNA]</scope>
    <source>
        <strain evidence="3">cv. AL8/78</strain>
    </source>
</reference>
<reference evidence="2" key="5">
    <citation type="journal article" date="2021" name="G3 (Bethesda)">
        <title>Aegilops tauschii genome assembly Aet v5.0 features greater sequence contiguity and improved annotation.</title>
        <authorList>
            <person name="Wang L."/>
            <person name="Zhu T."/>
            <person name="Rodriguez J.C."/>
            <person name="Deal K.R."/>
            <person name="Dubcovsky J."/>
            <person name="McGuire P.E."/>
            <person name="Lux T."/>
            <person name="Spannagl M."/>
            <person name="Mayer K.F.X."/>
            <person name="Baldrich P."/>
            <person name="Meyers B.C."/>
            <person name="Huo N."/>
            <person name="Gu Y.Q."/>
            <person name="Zhou H."/>
            <person name="Devos K.M."/>
            <person name="Bennetzen J.L."/>
            <person name="Unver T."/>
            <person name="Budak H."/>
            <person name="Gulick P.J."/>
            <person name="Galiba G."/>
            <person name="Kalapos B."/>
            <person name="Nelson D.R."/>
            <person name="Li P."/>
            <person name="You F.M."/>
            <person name="Luo M.C."/>
            <person name="Dvorak J."/>
        </authorList>
    </citation>
    <scope>NUCLEOTIDE SEQUENCE [LARGE SCALE GENOMIC DNA]</scope>
    <source>
        <strain evidence="2">cv. AL8/78</strain>
    </source>
</reference>
<keyword evidence="3" id="KW-1185">Reference proteome</keyword>
<dbReference type="SUPFAM" id="SSF52058">
    <property type="entry name" value="L domain-like"/>
    <property type="match status" value="1"/>
</dbReference>
<organism evidence="2 3">
    <name type="scientific">Aegilops tauschii subsp. strangulata</name>
    <name type="common">Goatgrass</name>
    <dbReference type="NCBI Taxonomy" id="200361"/>
    <lineage>
        <taxon>Eukaryota</taxon>
        <taxon>Viridiplantae</taxon>
        <taxon>Streptophyta</taxon>
        <taxon>Embryophyta</taxon>
        <taxon>Tracheophyta</taxon>
        <taxon>Spermatophyta</taxon>
        <taxon>Magnoliopsida</taxon>
        <taxon>Liliopsida</taxon>
        <taxon>Poales</taxon>
        <taxon>Poaceae</taxon>
        <taxon>BOP clade</taxon>
        <taxon>Pooideae</taxon>
        <taxon>Triticodae</taxon>
        <taxon>Triticeae</taxon>
        <taxon>Triticinae</taxon>
        <taxon>Aegilops</taxon>
    </lineage>
</organism>
<dbReference type="Gene3D" id="3.80.10.10">
    <property type="entry name" value="Ribonuclease Inhibitor"/>
    <property type="match status" value="1"/>
</dbReference>
<name>A0A453LC60_AEGTS</name>
<dbReference type="Pfam" id="PF23622">
    <property type="entry name" value="LRR_At1g61320_AtMIF1"/>
    <property type="match status" value="1"/>
</dbReference>
<dbReference type="Proteomes" id="UP000015105">
    <property type="component" value="Chromosome 5D"/>
</dbReference>
<evidence type="ECO:0000259" key="1">
    <source>
        <dbReference type="Pfam" id="PF23622"/>
    </source>
</evidence>
<reference evidence="2" key="3">
    <citation type="journal article" date="2017" name="Nature">
        <title>Genome sequence of the progenitor of the wheat D genome Aegilops tauschii.</title>
        <authorList>
            <person name="Luo M.C."/>
            <person name="Gu Y.Q."/>
            <person name="Puiu D."/>
            <person name="Wang H."/>
            <person name="Twardziok S.O."/>
            <person name="Deal K.R."/>
            <person name="Huo N."/>
            <person name="Zhu T."/>
            <person name="Wang L."/>
            <person name="Wang Y."/>
            <person name="McGuire P.E."/>
            <person name="Liu S."/>
            <person name="Long H."/>
            <person name="Ramasamy R.K."/>
            <person name="Rodriguez J.C."/>
            <person name="Van S.L."/>
            <person name="Yuan L."/>
            <person name="Wang Z."/>
            <person name="Xia Z."/>
            <person name="Xiao L."/>
            <person name="Anderson O.D."/>
            <person name="Ouyang S."/>
            <person name="Liang Y."/>
            <person name="Zimin A.V."/>
            <person name="Pertea G."/>
            <person name="Qi P."/>
            <person name="Bennetzen J.L."/>
            <person name="Dai X."/>
            <person name="Dawson M.W."/>
            <person name="Muller H.G."/>
            <person name="Kugler K."/>
            <person name="Rivarola-Duarte L."/>
            <person name="Spannagl M."/>
            <person name="Mayer K.F.X."/>
            <person name="Lu F.H."/>
            <person name="Bevan M.W."/>
            <person name="Leroy P."/>
            <person name="Li P."/>
            <person name="You F.M."/>
            <person name="Sun Q."/>
            <person name="Liu Z."/>
            <person name="Lyons E."/>
            <person name="Wicker T."/>
            <person name="Salzberg S.L."/>
            <person name="Devos K.M."/>
            <person name="Dvorak J."/>
        </authorList>
    </citation>
    <scope>NUCLEOTIDE SEQUENCE [LARGE SCALE GENOMIC DNA]</scope>
    <source>
        <strain evidence="2">cv. AL8/78</strain>
    </source>
</reference>
<reference evidence="3" key="2">
    <citation type="journal article" date="2017" name="Nat. Plants">
        <title>The Aegilops tauschii genome reveals multiple impacts of transposons.</title>
        <authorList>
            <person name="Zhao G."/>
            <person name="Zou C."/>
            <person name="Li K."/>
            <person name="Wang K."/>
            <person name="Li T."/>
            <person name="Gao L."/>
            <person name="Zhang X."/>
            <person name="Wang H."/>
            <person name="Yang Z."/>
            <person name="Liu X."/>
            <person name="Jiang W."/>
            <person name="Mao L."/>
            <person name="Kong X."/>
            <person name="Jiao Y."/>
            <person name="Jia J."/>
        </authorList>
    </citation>
    <scope>NUCLEOTIDE SEQUENCE [LARGE SCALE GENOMIC DNA]</scope>
    <source>
        <strain evidence="3">cv. AL8/78</strain>
    </source>
</reference>
<evidence type="ECO:0000313" key="2">
    <source>
        <dbReference type="EnsemblPlants" id="AET5Gv20706100.6"/>
    </source>
</evidence>
<dbReference type="PANTHER" id="PTHR34145:SF72">
    <property type="entry name" value="F-BOX DOMAIN-CONTAINING PROTEIN"/>
    <property type="match status" value="1"/>
</dbReference>
<dbReference type="EnsemblPlants" id="AET5Gv20706100.6">
    <property type="protein sequence ID" value="AET5Gv20706100.6"/>
    <property type="gene ID" value="AET5Gv20706100"/>
</dbReference>
<accession>A0A453LC60</accession>
<sequence length="307" mass="34869">MQDIWWHIHSLMPMRDAARAACVSRTFMRSWRRHTSLTFSRKTLGVDDNVCEMDGKARDLTGKVDKIWIQHPGIGVKEVKIKFFDYKTRAYYLDRWLQIAVTPGIEELTVIPSVSKQKFNFPCSLLSEGGGNSIRCLNLYRCVFCPTVRLGLRSLTQLELFDVRITGNELACLLDNSVALQQLALMYCTKIIRLKIPSLLQRLITLEVSNCKRLQAIEIEAQCLSNFRFTSDHLVQLSFGEALQLKTLVMQCRGALCYARANIPSSLPNLETLSVYSHYEMVSTPMIGSKFPFLKHLTVVLAASPSL</sequence>
<dbReference type="InterPro" id="IPR053772">
    <property type="entry name" value="At1g61320/At1g61330-like"/>
</dbReference>
<reference evidence="2" key="4">
    <citation type="submission" date="2019-03" db="UniProtKB">
        <authorList>
            <consortium name="EnsemblPlants"/>
        </authorList>
    </citation>
    <scope>IDENTIFICATION</scope>
</reference>
<feature type="domain" description="At1g61320/AtMIF1 LRR" evidence="1">
    <location>
        <begin position="70"/>
        <end position="303"/>
    </location>
</feature>
<dbReference type="AlphaFoldDB" id="A0A453LC60"/>
<dbReference type="SUPFAM" id="SSF81383">
    <property type="entry name" value="F-box domain"/>
    <property type="match status" value="1"/>
</dbReference>
<dbReference type="InterPro" id="IPR032675">
    <property type="entry name" value="LRR_dom_sf"/>
</dbReference>
<dbReference type="Gramene" id="AET5Gv20706100.6">
    <property type="protein sequence ID" value="AET5Gv20706100.6"/>
    <property type="gene ID" value="AET5Gv20706100"/>
</dbReference>
<dbReference type="InterPro" id="IPR036047">
    <property type="entry name" value="F-box-like_dom_sf"/>
</dbReference>
<protein>
    <recommendedName>
        <fullName evidence="1">At1g61320/AtMIF1 LRR domain-containing protein</fullName>
    </recommendedName>
</protein>